<protein>
    <submittedName>
        <fullName evidence="8">Integral Membrane Protein</fullName>
    </submittedName>
</protein>
<evidence type="ECO:0000313" key="9">
    <source>
        <dbReference type="Proteomes" id="UP000035016"/>
    </source>
</evidence>
<dbReference type="RefSeq" id="WP_047122001.1">
    <property type="nucleotide sequence ID" value="NZ_AZSD01000127.1"/>
</dbReference>
<dbReference type="EMBL" id="LN831790">
    <property type="protein sequence ID" value="CQR63890.1"/>
    <property type="molecule type" value="Genomic_DNA"/>
</dbReference>
<feature type="transmembrane region" description="Helical" evidence="6">
    <location>
        <begin position="175"/>
        <end position="194"/>
    </location>
</feature>
<dbReference type="Proteomes" id="UP000035016">
    <property type="component" value="Chromosome Chromosome"/>
</dbReference>
<comment type="subcellular location">
    <subcellularLocation>
        <location evidence="1">Membrane</location>
        <topology evidence="1">Multi-pass membrane protein</topology>
    </subcellularLocation>
</comment>
<feature type="transmembrane region" description="Helical" evidence="6">
    <location>
        <begin position="85"/>
        <end position="103"/>
    </location>
</feature>
<keyword evidence="3 6" id="KW-1133">Transmembrane helix</keyword>
<proteinExistence type="predicted"/>
<evidence type="ECO:0000256" key="5">
    <source>
        <dbReference type="SAM" id="MobiDB-lite"/>
    </source>
</evidence>
<evidence type="ECO:0000256" key="6">
    <source>
        <dbReference type="SAM" id="Phobius"/>
    </source>
</evidence>
<dbReference type="InterPro" id="IPR052185">
    <property type="entry name" value="IPC_Synthase-Related"/>
</dbReference>
<feature type="transmembrane region" description="Helical" evidence="6">
    <location>
        <begin position="115"/>
        <end position="133"/>
    </location>
</feature>
<dbReference type="PANTHER" id="PTHR31310">
    <property type="match status" value="1"/>
</dbReference>
<dbReference type="KEGG" id="sle:sle_44320"/>
<gene>
    <name evidence="8" type="primary">sle_44320</name>
</gene>
<reference evidence="8 9" key="1">
    <citation type="submission" date="2015-02" db="EMBL/GenBank/DDBJ databases">
        <authorList>
            <person name="Gomez-Escribano P.J."/>
        </authorList>
    </citation>
    <scope>NUCLEOTIDE SEQUENCE [LARGE SCALE GENOMIC DNA]</scope>
    <source>
        <strain evidence="9">C34 (DSM 42122 / NRRL B-24963)</strain>
    </source>
</reference>
<feature type="transmembrane region" description="Helical" evidence="6">
    <location>
        <begin position="201"/>
        <end position="218"/>
    </location>
</feature>
<dbReference type="Pfam" id="PF14378">
    <property type="entry name" value="PAP2_3"/>
    <property type="match status" value="1"/>
</dbReference>
<evidence type="ECO:0000313" key="8">
    <source>
        <dbReference type="EMBL" id="CQR63890.1"/>
    </source>
</evidence>
<evidence type="ECO:0000256" key="3">
    <source>
        <dbReference type="ARBA" id="ARBA00022989"/>
    </source>
</evidence>
<dbReference type="CDD" id="cd03386">
    <property type="entry name" value="PAP2_Aur1_like"/>
    <property type="match status" value="1"/>
</dbReference>
<dbReference type="PANTHER" id="PTHR31310:SF7">
    <property type="entry name" value="PA-PHOSPHATASE RELATED-FAMILY PROTEIN DDB_G0268928"/>
    <property type="match status" value="1"/>
</dbReference>
<feature type="region of interest" description="Disordered" evidence="5">
    <location>
        <begin position="275"/>
        <end position="370"/>
    </location>
</feature>
<dbReference type="GO" id="GO:0016020">
    <property type="term" value="C:membrane"/>
    <property type="evidence" value="ECO:0007669"/>
    <property type="project" value="UniProtKB-SubCell"/>
</dbReference>
<dbReference type="InterPro" id="IPR026841">
    <property type="entry name" value="Aur1/Ipt1"/>
</dbReference>
<evidence type="ECO:0000256" key="2">
    <source>
        <dbReference type="ARBA" id="ARBA00022692"/>
    </source>
</evidence>
<keyword evidence="2 6" id="KW-0812">Transmembrane</keyword>
<sequence>MPHTETPGTEAAPAVRPRWWTELPLIVLVYACYSAGRLLVRGDVADAVDHGLAILRIEKALHLNAEHPLNRLFTREPWLGVPADFWYASLHYLVTPAVLVWIFRSRTVHYRAARTWLMTSTFIGLIGFTLLPTCPPRLLGAGHGFVDTMAHYSAYGWWGGEASAPRGLGGMTNQYAAMPSLHVGWALWCGVLLWRYGGTRAAKAAGVVYPLVTTVVVMGTANHYLLDAVAGAAVMALGLVLAPRVMRCADHVRAWCAARFAPVAALVAPGTGTGRVPETAAGRAAAQRTGAAGSGRDPAVTPGTGVSQGTGSPIVSGGCQTSAGERIPRQREQRFPAAAEPGVPPAGTGGGAPAGDRARTGEVESLGNPR</sequence>
<evidence type="ECO:0000256" key="4">
    <source>
        <dbReference type="ARBA" id="ARBA00023136"/>
    </source>
</evidence>
<feature type="compositionally biased region" description="Polar residues" evidence="5">
    <location>
        <begin position="304"/>
        <end position="323"/>
    </location>
</feature>
<feature type="compositionally biased region" description="Low complexity" evidence="5">
    <location>
        <begin position="280"/>
        <end position="296"/>
    </location>
</feature>
<organism evidence="8 9">
    <name type="scientific">Streptomyces leeuwenhoekii</name>
    <dbReference type="NCBI Taxonomy" id="1437453"/>
    <lineage>
        <taxon>Bacteria</taxon>
        <taxon>Bacillati</taxon>
        <taxon>Actinomycetota</taxon>
        <taxon>Actinomycetes</taxon>
        <taxon>Kitasatosporales</taxon>
        <taxon>Streptomycetaceae</taxon>
        <taxon>Streptomyces</taxon>
    </lineage>
</organism>
<evidence type="ECO:0000256" key="1">
    <source>
        <dbReference type="ARBA" id="ARBA00004141"/>
    </source>
</evidence>
<accession>A0A0F7VW05</accession>
<feature type="domain" description="Inositolphosphotransferase Aur1/Ipt1" evidence="7">
    <location>
        <begin position="53"/>
        <end position="240"/>
    </location>
</feature>
<dbReference type="AlphaFoldDB" id="A0A0F7VW05"/>
<name>A0A0F7VW05_STRLW</name>
<evidence type="ECO:0000259" key="7">
    <source>
        <dbReference type="Pfam" id="PF14378"/>
    </source>
</evidence>
<keyword evidence="4 6" id="KW-0472">Membrane</keyword>